<dbReference type="GO" id="GO:0016798">
    <property type="term" value="F:hydrolase activity, acting on glycosyl bonds"/>
    <property type="evidence" value="ECO:0007669"/>
    <property type="project" value="UniProtKB-KW"/>
</dbReference>
<evidence type="ECO:0000259" key="6">
    <source>
        <dbReference type="Pfam" id="PF10566"/>
    </source>
</evidence>
<dbReference type="Gene3D" id="2.60.40.1180">
    <property type="entry name" value="Golgi alpha-mannosidase II"/>
    <property type="match status" value="1"/>
</dbReference>
<dbReference type="InterPro" id="IPR019563">
    <property type="entry name" value="GH97_catalytic"/>
</dbReference>
<dbReference type="InterPro" id="IPR014718">
    <property type="entry name" value="GH-type_carb-bd"/>
</dbReference>
<feature type="domain" description="Glycosyl-hydrolase 97 C-terminal oligomerisation" evidence="8">
    <location>
        <begin position="577"/>
        <end position="671"/>
    </location>
</feature>
<dbReference type="Pfam" id="PF14508">
    <property type="entry name" value="GH97_N"/>
    <property type="match status" value="1"/>
</dbReference>
<evidence type="ECO:0000313" key="9">
    <source>
        <dbReference type="EMBL" id="PSL35381.1"/>
    </source>
</evidence>
<dbReference type="InterPro" id="IPR013785">
    <property type="entry name" value="Aldolase_TIM"/>
</dbReference>
<dbReference type="InterPro" id="IPR029483">
    <property type="entry name" value="GH97_C"/>
</dbReference>
<dbReference type="InterPro" id="IPR017853">
    <property type="entry name" value="GH"/>
</dbReference>
<evidence type="ECO:0000313" key="10">
    <source>
        <dbReference type="Proteomes" id="UP000240978"/>
    </source>
</evidence>
<accession>A0A2P8GN37</accession>
<dbReference type="GO" id="GO:0030246">
    <property type="term" value="F:carbohydrate binding"/>
    <property type="evidence" value="ECO:0007669"/>
    <property type="project" value="InterPro"/>
</dbReference>
<comment type="cofactor">
    <cofactor evidence="1">
        <name>Ca(2+)</name>
        <dbReference type="ChEBI" id="CHEBI:29108"/>
    </cofactor>
</comment>
<evidence type="ECO:0000259" key="8">
    <source>
        <dbReference type="Pfam" id="PF14509"/>
    </source>
</evidence>
<dbReference type="PANTHER" id="PTHR35803:SF2">
    <property type="entry name" value="RETAINING ALPHA-GALACTOSIDASE"/>
    <property type="match status" value="1"/>
</dbReference>
<keyword evidence="10" id="KW-1185">Reference proteome</keyword>
<dbReference type="PANTHER" id="PTHR35803">
    <property type="entry name" value="GLUCAN 1,4-ALPHA-GLUCOSIDASE SUSB-RELATED"/>
    <property type="match status" value="1"/>
</dbReference>
<dbReference type="OrthoDB" id="57532at2"/>
<dbReference type="EMBL" id="PYGK01000001">
    <property type="protein sequence ID" value="PSL35381.1"/>
    <property type="molecule type" value="Genomic_DNA"/>
</dbReference>
<dbReference type="Pfam" id="PF14509">
    <property type="entry name" value="GH97_C"/>
    <property type="match status" value="1"/>
</dbReference>
<keyword evidence="4" id="KW-0106">Calcium</keyword>
<evidence type="ECO:0000256" key="1">
    <source>
        <dbReference type="ARBA" id="ARBA00001913"/>
    </source>
</evidence>
<evidence type="ECO:0000256" key="4">
    <source>
        <dbReference type="ARBA" id="ARBA00022837"/>
    </source>
</evidence>
<name>A0A2P8GN37_9BACT</name>
<dbReference type="Pfam" id="PF10566">
    <property type="entry name" value="Glyco_hydro_97"/>
    <property type="match status" value="1"/>
</dbReference>
<comment type="caution">
    <text evidence="9">The sequence shown here is derived from an EMBL/GenBank/DDBJ whole genome shotgun (WGS) entry which is preliminary data.</text>
</comment>
<dbReference type="Gene3D" id="3.20.20.70">
    <property type="entry name" value="Aldolase class I"/>
    <property type="match status" value="1"/>
</dbReference>
<dbReference type="AlphaFoldDB" id="A0A2P8GN37"/>
<protein>
    <submittedName>
        <fullName evidence="9">Alpha-glucosidase</fullName>
    </submittedName>
</protein>
<evidence type="ECO:0000256" key="3">
    <source>
        <dbReference type="ARBA" id="ARBA00022801"/>
    </source>
</evidence>
<feature type="domain" description="Glycosyl-hydrolase 97 N-terminal" evidence="7">
    <location>
        <begin position="47"/>
        <end position="307"/>
    </location>
</feature>
<keyword evidence="5" id="KW-0326">Glycosidase</keyword>
<dbReference type="Gene3D" id="2.70.98.10">
    <property type="match status" value="1"/>
</dbReference>
<feature type="domain" description="Glycosyl-hydrolase 97 catalytic" evidence="6">
    <location>
        <begin position="325"/>
        <end position="478"/>
    </location>
</feature>
<evidence type="ECO:0000259" key="7">
    <source>
        <dbReference type="Pfam" id="PF14508"/>
    </source>
</evidence>
<reference evidence="9 10" key="1">
    <citation type="submission" date="2018-03" db="EMBL/GenBank/DDBJ databases">
        <title>Genomic Encyclopedia of Archaeal and Bacterial Type Strains, Phase II (KMG-II): from individual species to whole genera.</title>
        <authorList>
            <person name="Goeker M."/>
        </authorList>
    </citation>
    <scope>NUCLEOTIDE SEQUENCE [LARGE SCALE GENOMIC DNA]</scope>
    <source>
        <strain evidence="9 10">DSM 18107</strain>
    </source>
</reference>
<dbReference type="SUPFAM" id="SSF51445">
    <property type="entry name" value="(Trans)glycosidases"/>
    <property type="match status" value="1"/>
</dbReference>
<dbReference type="InterPro" id="IPR052720">
    <property type="entry name" value="Glycosyl_hydrolase_97"/>
</dbReference>
<dbReference type="InterPro" id="IPR029486">
    <property type="entry name" value="GH97_N"/>
</dbReference>
<evidence type="ECO:0000256" key="5">
    <source>
        <dbReference type="ARBA" id="ARBA00023295"/>
    </source>
</evidence>
<keyword evidence="3" id="KW-0378">Hydrolase</keyword>
<organism evidence="9 10">
    <name type="scientific">Chitinophaga ginsengisoli</name>
    <dbReference type="NCBI Taxonomy" id="363837"/>
    <lineage>
        <taxon>Bacteria</taxon>
        <taxon>Pseudomonadati</taxon>
        <taxon>Bacteroidota</taxon>
        <taxon>Chitinophagia</taxon>
        <taxon>Chitinophagales</taxon>
        <taxon>Chitinophagaceae</taxon>
        <taxon>Chitinophaga</taxon>
    </lineage>
</organism>
<gene>
    <name evidence="9" type="ORF">CLV42_101138</name>
</gene>
<proteinExistence type="predicted"/>
<dbReference type="InterPro" id="IPR013780">
    <property type="entry name" value="Glyco_hydro_b"/>
</dbReference>
<sequence>MDATFILKAVAIIIFITMIQHKPVKALFAWVCCLFSVNAFPQAPIFLKSPGNNLTIEVNTKDSLSWRLIKGHETLISHAVAGLDIAHKPYIGFNEQVKSVDRVAKNEMIYPVVAVRQKAIRDAYNELRINFRSGNTIIFRAYDNGVAYRWVTHFKDSVNVENEIVDYVFPDNNRVLWGIEENKQFLSHFELLFKDSTVASFSKEQHCGLPLYVSSAAGTRMLLTEADLLDYSNLFFFGTNSNKITSGFPKVILKESLVRDRSTKIEENADYIARTTGSRSFPWRLVMVANEDKELLENNLVYQLASPNTLKSTDWIVPGKASWDWWNDNNIYGVDFRSGINNQTYKYYIDFAARFGLQYIILDEGWSKSTWDVIHPRDSINVPELVAYGKAKNVGVILWTLWQPMDKDMDNVLSIYAQWGVKGVKVDFMARADQYMVNFYERLSANAASHHLMVDLHGAYKPTGLNRRYPNIMSYEGVRGMENYKWSDDEATPPHEVTLPFTRMVLGAMDFTPGAMRNATKRDFHINFDAPMSQGTRAHQVAMYAVYESPWQMLADNPSNYLRDTACTGYIAAFPTTWDTTVALQGKIKEYVAVARKKGNQWFIGAMTNWSPRDLTLHLDFLDAGKKYKVKIFSDGINADKFAEDYRIAYAAWVKGQEVTVHMQPGGGWSAIVTEE</sequence>
<evidence type="ECO:0000256" key="2">
    <source>
        <dbReference type="ARBA" id="ARBA00011245"/>
    </source>
</evidence>
<comment type="subunit">
    <text evidence="2">Monomer.</text>
</comment>
<dbReference type="Proteomes" id="UP000240978">
    <property type="component" value="Unassembled WGS sequence"/>
</dbReference>